<dbReference type="eggNOG" id="KOG2066">
    <property type="taxonomic scope" value="Eukaryota"/>
</dbReference>
<gene>
    <name evidence="12" type="ORF">SELMODRAFT_451239</name>
</gene>
<evidence type="ECO:0000256" key="9">
    <source>
        <dbReference type="PROSITE-ProRule" id="PRU01006"/>
    </source>
</evidence>
<evidence type="ECO:0000256" key="6">
    <source>
        <dbReference type="ARBA" id="ARBA00029538"/>
    </source>
</evidence>
<evidence type="ECO:0000256" key="7">
    <source>
        <dbReference type="PIRNR" id="PIRNR028921"/>
    </source>
</evidence>
<dbReference type="InParanoid" id="D8RSH5"/>
<dbReference type="Pfam" id="PF23555">
    <property type="entry name" value="zf-RING_Vps41"/>
    <property type="match status" value="1"/>
</dbReference>
<dbReference type="InterPro" id="IPR001841">
    <property type="entry name" value="Znf_RING"/>
</dbReference>
<dbReference type="InterPro" id="IPR045111">
    <property type="entry name" value="Vps41/Vps8"/>
</dbReference>
<comment type="similarity">
    <text evidence="3 7">Belongs to the VPS41 family.</text>
</comment>
<reference evidence="12 13" key="1">
    <citation type="journal article" date="2011" name="Science">
        <title>The Selaginella genome identifies genetic changes associated with the evolution of vascular plants.</title>
        <authorList>
            <person name="Banks J.A."/>
            <person name="Nishiyama T."/>
            <person name="Hasebe M."/>
            <person name="Bowman J.L."/>
            <person name="Gribskov M."/>
            <person name="dePamphilis C."/>
            <person name="Albert V.A."/>
            <person name="Aono N."/>
            <person name="Aoyama T."/>
            <person name="Ambrose B.A."/>
            <person name="Ashton N.W."/>
            <person name="Axtell M.J."/>
            <person name="Barker E."/>
            <person name="Barker M.S."/>
            <person name="Bennetzen J.L."/>
            <person name="Bonawitz N.D."/>
            <person name="Chapple C."/>
            <person name="Cheng C."/>
            <person name="Correa L.G."/>
            <person name="Dacre M."/>
            <person name="DeBarry J."/>
            <person name="Dreyer I."/>
            <person name="Elias M."/>
            <person name="Engstrom E.M."/>
            <person name="Estelle M."/>
            <person name="Feng L."/>
            <person name="Finet C."/>
            <person name="Floyd S.K."/>
            <person name="Frommer W.B."/>
            <person name="Fujita T."/>
            <person name="Gramzow L."/>
            <person name="Gutensohn M."/>
            <person name="Harholt J."/>
            <person name="Hattori M."/>
            <person name="Heyl A."/>
            <person name="Hirai T."/>
            <person name="Hiwatashi Y."/>
            <person name="Ishikawa M."/>
            <person name="Iwata M."/>
            <person name="Karol K.G."/>
            <person name="Koehler B."/>
            <person name="Kolukisaoglu U."/>
            <person name="Kubo M."/>
            <person name="Kurata T."/>
            <person name="Lalonde S."/>
            <person name="Li K."/>
            <person name="Li Y."/>
            <person name="Litt A."/>
            <person name="Lyons E."/>
            <person name="Manning G."/>
            <person name="Maruyama T."/>
            <person name="Michael T.P."/>
            <person name="Mikami K."/>
            <person name="Miyazaki S."/>
            <person name="Morinaga S."/>
            <person name="Murata T."/>
            <person name="Mueller-Roeber B."/>
            <person name="Nelson D.R."/>
            <person name="Obara M."/>
            <person name="Oguri Y."/>
            <person name="Olmstead R.G."/>
            <person name="Onodera N."/>
            <person name="Petersen B.L."/>
            <person name="Pils B."/>
            <person name="Prigge M."/>
            <person name="Rensing S.A."/>
            <person name="Riano-Pachon D.M."/>
            <person name="Roberts A.W."/>
            <person name="Sato Y."/>
            <person name="Scheller H.V."/>
            <person name="Schulz B."/>
            <person name="Schulz C."/>
            <person name="Shakirov E.V."/>
            <person name="Shibagaki N."/>
            <person name="Shinohara N."/>
            <person name="Shippen D.E."/>
            <person name="Soerensen I."/>
            <person name="Sotooka R."/>
            <person name="Sugimoto N."/>
            <person name="Sugita M."/>
            <person name="Sumikawa N."/>
            <person name="Tanurdzic M."/>
            <person name="Theissen G."/>
            <person name="Ulvskov P."/>
            <person name="Wakazuki S."/>
            <person name="Weng J.K."/>
            <person name="Willats W.W."/>
            <person name="Wipf D."/>
            <person name="Wolf P.G."/>
            <person name="Yang L."/>
            <person name="Zimmer A.D."/>
            <person name="Zhu Q."/>
            <person name="Mitros T."/>
            <person name="Hellsten U."/>
            <person name="Loque D."/>
            <person name="Otillar R."/>
            <person name="Salamov A."/>
            <person name="Schmutz J."/>
            <person name="Shapiro H."/>
            <person name="Lindquist E."/>
            <person name="Lucas S."/>
            <person name="Rokhsar D."/>
            <person name="Grigoriev I.V."/>
        </authorList>
    </citation>
    <scope>NUCLEOTIDE SEQUENCE [LARGE SCALE GENOMIC DNA]</scope>
</reference>
<feature type="region of interest" description="Disordered" evidence="10">
    <location>
        <begin position="900"/>
        <end position="933"/>
    </location>
</feature>
<dbReference type="InterPro" id="IPR000547">
    <property type="entry name" value="Clathrin_H-chain/VPS_repeat"/>
</dbReference>
<evidence type="ECO:0000259" key="11">
    <source>
        <dbReference type="PROSITE" id="PS50089"/>
    </source>
</evidence>
<evidence type="ECO:0000256" key="2">
    <source>
        <dbReference type="ARBA" id="ARBA00004603"/>
    </source>
</evidence>
<dbReference type="GO" id="GO:0030897">
    <property type="term" value="C:HOPS complex"/>
    <property type="evidence" value="ECO:0000318"/>
    <property type="project" value="GO_Central"/>
</dbReference>
<keyword evidence="8" id="KW-0862">Zinc</keyword>
<dbReference type="HOGENOM" id="CLU_001285_2_2_1"/>
<dbReference type="Pfam" id="PF23556">
    <property type="entry name" value="TPR_Vps41"/>
    <property type="match status" value="1"/>
</dbReference>
<dbReference type="InterPro" id="IPR057780">
    <property type="entry name" value="Beta-prop_Vps41"/>
</dbReference>
<dbReference type="InterPro" id="IPR016902">
    <property type="entry name" value="Vps41"/>
</dbReference>
<dbReference type="PIRSF" id="PIRSF028921">
    <property type="entry name" value="VPS41"/>
    <property type="match status" value="1"/>
</dbReference>
<dbReference type="GO" id="GO:0005770">
    <property type="term" value="C:late endosome"/>
    <property type="evidence" value="ECO:0000318"/>
    <property type="project" value="GO_Central"/>
</dbReference>
<dbReference type="PANTHER" id="PTHR12616">
    <property type="entry name" value="VACUOLAR PROTEIN SORTING VPS41"/>
    <property type="match status" value="1"/>
</dbReference>
<dbReference type="GO" id="GO:0009267">
    <property type="term" value="P:cellular response to starvation"/>
    <property type="evidence" value="ECO:0000318"/>
    <property type="project" value="GO_Central"/>
</dbReference>
<dbReference type="GO" id="GO:0030136">
    <property type="term" value="C:clathrin-coated vesicle"/>
    <property type="evidence" value="ECO:0007669"/>
    <property type="project" value="UniProtKB-SubCell"/>
</dbReference>
<dbReference type="AlphaFoldDB" id="D8RSH5"/>
<dbReference type="InterPro" id="IPR001680">
    <property type="entry name" value="WD40_rpt"/>
</dbReference>
<dbReference type="Proteomes" id="UP000001514">
    <property type="component" value="Unassembled WGS sequence"/>
</dbReference>
<keyword evidence="4 7" id="KW-0813">Transport</keyword>
<accession>D8RSH5</accession>
<protein>
    <recommendedName>
        <fullName evidence="6 7">Vacuolar protein sorting-associated protein 41 homolog</fullName>
    </recommendedName>
</protein>
<dbReference type="PANTHER" id="PTHR12616:SF1">
    <property type="entry name" value="VACUOLAR PROTEIN SORTING-ASSOCIATED PROTEIN 41 HOMOLOG"/>
    <property type="match status" value="1"/>
</dbReference>
<evidence type="ECO:0000313" key="12">
    <source>
        <dbReference type="EMBL" id="EFJ24868.1"/>
    </source>
</evidence>
<evidence type="ECO:0000313" key="13">
    <source>
        <dbReference type="Proteomes" id="UP000001514"/>
    </source>
</evidence>
<comment type="function">
    <text evidence="7">Required for vacuolar assembly and vacuolar traffic.</text>
</comment>
<dbReference type="GO" id="GO:0005794">
    <property type="term" value="C:Golgi apparatus"/>
    <property type="evidence" value="ECO:0007669"/>
    <property type="project" value="UniProtKB-SubCell"/>
</dbReference>
<dbReference type="SMART" id="SM00184">
    <property type="entry name" value="RING"/>
    <property type="match status" value="1"/>
</dbReference>
<evidence type="ECO:0000256" key="1">
    <source>
        <dbReference type="ARBA" id="ARBA00004132"/>
    </source>
</evidence>
<evidence type="ECO:0000256" key="3">
    <source>
        <dbReference type="ARBA" id="ARBA00009582"/>
    </source>
</evidence>
<keyword evidence="8" id="KW-0479">Metal-binding</keyword>
<dbReference type="SMART" id="SM00299">
    <property type="entry name" value="CLH"/>
    <property type="match status" value="1"/>
</dbReference>
<dbReference type="OMA" id="PQLVWQD"/>
<feature type="compositionally biased region" description="Polar residues" evidence="10">
    <location>
        <begin position="910"/>
        <end position="933"/>
    </location>
</feature>
<dbReference type="InterPro" id="IPR015943">
    <property type="entry name" value="WD40/YVTN_repeat-like_dom_sf"/>
</dbReference>
<dbReference type="Pfam" id="PF23411">
    <property type="entry name" value="Beta-prop_Vps41"/>
    <property type="match status" value="1"/>
</dbReference>
<dbReference type="InterPro" id="IPR011990">
    <property type="entry name" value="TPR-like_helical_dom_sf"/>
</dbReference>
<dbReference type="GO" id="GO:0034058">
    <property type="term" value="P:endosomal vesicle fusion"/>
    <property type="evidence" value="ECO:0000318"/>
    <property type="project" value="GO_Central"/>
</dbReference>
<dbReference type="STRING" id="88036.D8RSH5"/>
<dbReference type="SUPFAM" id="SSF50978">
    <property type="entry name" value="WD40 repeat-like"/>
    <property type="match status" value="1"/>
</dbReference>
<dbReference type="InterPro" id="IPR036322">
    <property type="entry name" value="WD40_repeat_dom_sf"/>
</dbReference>
<dbReference type="KEGG" id="smo:SELMODRAFT_451239"/>
<evidence type="ECO:0000256" key="10">
    <source>
        <dbReference type="SAM" id="MobiDB-lite"/>
    </source>
</evidence>
<dbReference type="InterPro" id="IPR057779">
    <property type="entry name" value="Znf_RING_Vps41"/>
</dbReference>
<dbReference type="GO" id="GO:0008270">
    <property type="term" value="F:zinc ion binding"/>
    <property type="evidence" value="ECO:0007669"/>
    <property type="project" value="UniProtKB-KW"/>
</dbReference>
<keyword evidence="13" id="KW-1185">Reference proteome</keyword>
<dbReference type="Gene3D" id="1.25.40.10">
    <property type="entry name" value="Tetratricopeptide repeat domain"/>
    <property type="match status" value="1"/>
</dbReference>
<dbReference type="SUPFAM" id="SSF57850">
    <property type="entry name" value="RING/U-box"/>
    <property type="match status" value="1"/>
</dbReference>
<dbReference type="Gramene" id="EFJ24868">
    <property type="protein sequence ID" value="EFJ24868"/>
    <property type="gene ID" value="SELMODRAFT_451239"/>
</dbReference>
<evidence type="ECO:0000256" key="8">
    <source>
        <dbReference type="PROSITE-ProRule" id="PRU00175"/>
    </source>
</evidence>
<name>D8RSH5_SELML</name>
<dbReference type="EMBL" id="GL377588">
    <property type="protein sequence ID" value="EFJ24868.1"/>
    <property type="molecule type" value="Genomic_DNA"/>
</dbReference>
<sequence length="933" mass="104122">MEDEEELERADADDECDDDDDAADDSSSAQEAIDDEDEEPRLKYKRLGGSVPSLLSSDTASCISVAERMIALGTHGGRVHLLDYQGNQVKEFAAHTATVNELSFDSAGEFVGSCSDDGSVVVSSLYTDSHEKFHYHRPMKAVALDPDYCKTNRFAGGGLAGHLILNSKGWFGPKDQVLHSGEGPIHAVKWRTSLIAWANDEGVKLFDTASQQRLTFIEKPKNSPDAEYLRPHLVWQDDVHLLVGWGNCIKIAALRVRGADLPGGLNSETFSFGKRFNLLPGTKYVEIVSVLQTEYFICGLAPYGGALVVLAYIEREGSKTESATGYSPKQTGHAQRPEVCILNWKNEELATDALSMHGYEHYKAKDYELAHAPFSGSSTAGGQWAAGYEPLYYIVSPKDVVVARQRDADDHVQWLLKHGWHEKALEAVEAGNARVELLDEVGAQYLDHLILGREYALAASLCPKILRGSVEAWESRRVFHFGQLRQLHVLAPYIPVVNPQLRDTVYEVVLDRLLVNPAHHEQFLELVRSWPQHIYSVPTIISAAEIQCSTGGKTPFLLEALAILYLSQRQLENVLNLYLELQKPAAFDIIEEHHLYDALHGNIALLMKLDSKRAIDLLVQQRDRISASEVVSSLENLPQEQSRRRLLHDYLHTLFERDTNAGRKYHDLQVELYAEFEPRLLLPFLRSSQYYSLNKAYDVCTRLNLAREKVYLLGQMGNAKEALALIINELKSMQAAVEFVTSRNDDDLWNELINQSLHNPDMIGALLDHTVGNIDPMQVINRIPKDMPVPRLRDRLVKVITDYKTETSLRGGCNNILKADRRDLQLKRYSSSRTAVVAGKSPCCICSDLLASQRVAVVTFFCGHFYHVTCLQDSSVATSPGRSPGSDEEQSERCILCTEGSHKKQQQQQSNKPQAANGSATSITSTPNANFLG</sequence>
<feature type="domain" description="RING-type" evidence="11">
    <location>
        <begin position="843"/>
        <end position="898"/>
    </location>
</feature>
<keyword evidence="5 7" id="KW-0653">Protein transport</keyword>
<dbReference type="GO" id="GO:0006623">
    <property type="term" value="P:protein targeting to vacuole"/>
    <property type="evidence" value="ECO:0000318"/>
    <property type="project" value="GO_Central"/>
</dbReference>
<feature type="region of interest" description="Disordered" evidence="10">
    <location>
        <begin position="1"/>
        <end position="39"/>
    </location>
</feature>
<organism evidence="13">
    <name type="scientific">Selaginella moellendorffii</name>
    <name type="common">Spikemoss</name>
    <dbReference type="NCBI Taxonomy" id="88036"/>
    <lineage>
        <taxon>Eukaryota</taxon>
        <taxon>Viridiplantae</taxon>
        <taxon>Streptophyta</taxon>
        <taxon>Embryophyta</taxon>
        <taxon>Tracheophyta</taxon>
        <taxon>Lycopodiopsida</taxon>
        <taxon>Selaginellales</taxon>
        <taxon>Selaginellaceae</taxon>
        <taxon>Selaginella</taxon>
    </lineage>
</organism>
<dbReference type="PROSITE" id="PS50089">
    <property type="entry name" value="ZF_RING_2"/>
    <property type="match status" value="1"/>
</dbReference>
<feature type="repeat" description="CHCR" evidence="9">
    <location>
        <begin position="618"/>
        <end position="765"/>
    </location>
</feature>
<comment type="subcellular location">
    <subcellularLocation>
        <location evidence="1">Cytoplasmic vesicle</location>
        <location evidence="1">Clathrin-coated vesicle</location>
    </subcellularLocation>
    <subcellularLocation>
        <location evidence="2">Late endosome</location>
    </subcellularLocation>
</comment>
<dbReference type="Gene3D" id="2.130.10.10">
    <property type="entry name" value="YVTN repeat-like/Quinoprotein amine dehydrogenase"/>
    <property type="match status" value="1"/>
</dbReference>
<dbReference type="GO" id="GO:0016236">
    <property type="term" value="P:macroautophagy"/>
    <property type="evidence" value="ECO:0000318"/>
    <property type="project" value="GO_Central"/>
</dbReference>
<evidence type="ECO:0000256" key="4">
    <source>
        <dbReference type="ARBA" id="ARBA00022448"/>
    </source>
</evidence>
<dbReference type="PROSITE" id="PS50236">
    <property type="entry name" value="CHCR"/>
    <property type="match status" value="1"/>
</dbReference>
<proteinExistence type="inferred from homology"/>
<evidence type="ECO:0000256" key="5">
    <source>
        <dbReference type="ARBA" id="ARBA00022927"/>
    </source>
</evidence>
<dbReference type="SMART" id="SM00320">
    <property type="entry name" value="WD40"/>
    <property type="match status" value="2"/>
</dbReference>
<feature type="compositionally biased region" description="Acidic residues" evidence="10">
    <location>
        <begin position="1"/>
        <end position="24"/>
    </location>
</feature>
<dbReference type="FunCoup" id="D8RSH5">
    <property type="interactions" value="4548"/>
</dbReference>
<keyword evidence="8" id="KW-0863">Zinc-finger</keyword>